<evidence type="ECO:0000313" key="1">
    <source>
        <dbReference type="EMBL" id="MXU82468.1"/>
    </source>
</evidence>
<reference evidence="1" key="1">
    <citation type="submission" date="2019-12" db="EMBL/GenBank/DDBJ databases">
        <title>An insight into the sialome of adult female Ixodes ricinus ticks feeding for 6 days.</title>
        <authorList>
            <person name="Perner J."/>
            <person name="Ribeiro J.M.C."/>
        </authorList>
    </citation>
    <scope>NUCLEOTIDE SEQUENCE</scope>
    <source>
        <strain evidence="1">Semi-engorged</strain>
        <tissue evidence="1">Salivary glands</tissue>
    </source>
</reference>
<proteinExistence type="predicted"/>
<accession>A0A6B0TTF5</accession>
<name>A0A6B0TTF5_IXORI</name>
<sequence>MRPYFGVSCLVFSARNSAFSAPSIWTVDAGCLARFSSEPACEISLAPTNSPTRIVRFGATAVMRFLRYS</sequence>
<dbReference type="EMBL" id="GIFC01000385">
    <property type="protein sequence ID" value="MXU82468.1"/>
    <property type="molecule type" value="Transcribed_RNA"/>
</dbReference>
<dbReference type="AlphaFoldDB" id="A0A6B0TTF5"/>
<protein>
    <submittedName>
        <fullName evidence="1">Putative secreted protein</fullName>
    </submittedName>
</protein>
<organism evidence="1">
    <name type="scientific">Ixodes ricinus</name>
    <name type="common">Common tick</name>
    <name type="synonym">Acarus ricinus</name>
    <dbReference type="NCBI Taxonomy" id="34613"/>
    <lineage>
        <taxon>Eukaryota</taxon>
        <taxon>Metazoa</taxon>
        <taxon>Ecdysozoa</taxon>
        <taxon>Arthropoda</taxon>
        <taxon>Chelicerata</taxon>
        <taxon>Arachnida</taxon>
        <taxon>Acari</taxon>
        <taxon>Parasitiformes</taxon>
        <taxon>Ixodida</taxon>
        <taxon>Ixodoidea</taxon>
        <taxon>Ixodidae</taxon>
        <taxon>Ixodinae</taxon>
        <taxon>Ixodes</taxon>
    </lineage>
</organism>